<dbReference type="Pfam" id="PF02348">
    <property type="entry name" value="CTP_transf_3"/>
    <property type="match status" value="1"/>
</dbReference>
<dbReference type="Proteomes" id="UP000642829">
    <property type="component" value="Unassembled WGS sequence"/>
</dbReference>
<comment type="caution">
    <text evidence="1">The sequence shown here is derived from an EMBL/GenBank/DDBJ whole genome shotgun (WGS) entry which is preliminary data.</text>
</comment>
<dbReference type="EMBL" id="BMXG01000016">
    <property type="protein sequence ID" value="GHC06818.1"/>
    <property type="molecule type" value="Genomic_DNA"/>
</dbReference>
<dbReference type="InterPro" id="IPR003329">
    <property type="entry name" value="Cytidylyl_trans"/>
</dbReference>
<reference evidence="1" key="1">
    <citation type="journal article" date="2014" name="Int. J. Syst. Evol. Microbiol.">
        <title>Complete genome sequence of Corynebacterium casei LMG S-19264T (=DSM 44701T), isolated from a smear-ripened cheese.</title>
        <authorList>
            <consortium name="US DOE Joint Genome Institute (JGI-PGF)"/>
            <person name="Walter F."/>
            <person name="Albersmeier A."/>
            <person name="Kalinowski J."/>
            <person name="Ruckert C."/>
        </authorList>
    </citation>
    <scope>NUCLEOTIDE SEQUENCE</scope>
    <source>
        <strain evidence="1">KCTC 12870</strain>
    </source>
</reference>
<evidence type="ECO:0000313" key="1">
    <source>
        <dbReference type="EMBL" id="GHC06818.1"/>
    </source>
</evidence>
<protein>
    <recommendedName>
        <fullName evidence="3">Cytidyltransferase</fullName>
    </recommendedName>
</protein>
<dbReference type="PANTHER" id="PTHR21485">
    <property type="entry name" value="HAD SUPERFAMILY MEMBERS CMAS AND KDSC"/>
    <property type="match status" value="1"/>
</dbReference>
<keyword evidence="2" id="KW-1185">Reference proteome</keyword>
<organism evidence="1 2">
    <name type="scientific">Cerasicoccus arenae</name>
    <dbReference type="NCBI Taxonomy" id="424488"/>
    <lineage>
        <taxon>Bacteria</taxon>
        <taxon>Pseudomonadati</taxon>
        <taxon>Verrucomicrobiota</taxon>
        <taxon>Opitutia</taxon>
        <taxon>Puniceicoccales</taxon>
        <taxon>Cerasicoccaceae</taxon>
        <taxon>Cerasicoccus</taxon>
    </lineage>
</organism>
<proteinExistence type="predicted"/>
<gene>
    <name evidence="1" type="ORF">GCM10007047_24830</name>
</gene>
<dbReference type="SUPFAM" id="SSF53448">
    <property type="entry name" value="Nucleotide-diphospho-sugar transferases"/>
    <property type="match status" value="1"/>
</dbReference>
<name>A0A8J3GE46_9BACT</name>
<dbReference type="InterPro" id="IPR029044">
    <property type="entry name" value="Nucleotide-diphossugar_trans"/>
</dbReference>
<sequence length="225" mass="25084">MNIAIIPARMGSQRLARKNLRELGGVPLIVRAIRKCVAAGCFDEIWVNSEHPDFEPIAGAEGAFFHRRPSELGSNTATSEQYIAEFLGKHECERVYQVHSIAPFVTVEDLRRFVAFATESDYDCVLSTEDIQIECLYRGEPVNFTYAEKTNSQDLLPVQRVSWSITGWRRSAYLGAIEAGKCATYAGKVGYFALNKLASHVIKTEADLRFAEALLTISQELESGD</sequence>
<accession>A0A8J3GE46</accession>
<evidence type="ECO:0008006" key="3">
    <source>
        <dbReference type="Google" id="ProtNLM"/>
    </source>
</evidence>
<evidence type="ECO:0000313" key="2">
    <source>
        <dbReference type="Proteomes" id="UP000642829"/>
    </source>
</evidence>
<dbReference type="InterPro" id="IPR050793">
    <property type="entry name" value="CMP-NeuNAc_synthase"/>
</dbReference>
<dbReference type="PANTHER" id="PTHR21485:SF3">
    <property type="entry name" value="N-ACYLNEURAMINATE CYTIDYLYLTRANSFERASE"/>
    <property type="match status" value="1"/>
</dbReference>
<reference evidence="1" key="2">
    <citation type="submission" date="2020-09" db="EMBL/GenBank/DDBJ databases">
        <authorList>
            <person name="Sun Q."/>
            <person name="Kim S."/>
        </authorList>
    </citation>
    <scope>NUCLEOTIDE SEQUENCE</scope>
    <source>
        <strain evidence="1">KCTC 12870</strain>
    </source>
</reference>
<dbReference type="Gene3D" id="3.90.550.10">
    <property type="entry name" value="Spore Coat Polysaccharide Biosynthesis Protein SpsA, Chain A"/>
    <property type="match status" value="1"/>
</dbReference>
<dbReference type="AlphaFoldDB" id="A0A8J3GE46"/>
<dbReference type="GO" id="GO:0008781">
    <property type="term" value="F:N-acylneuraminate cytidylyltransferase activity"/>
    <property type="evidence" value="ECO:0007669"/>
    <property type="project" value="TreeGrafter"/>
</dbReference>
<dbReference type="RefSeq" id="WP_189515660.1">
    <property type="nucleotide sequence ID" value="NZ_BMXG01000016.1"/>
</dbReference>